<dbReference type="GO" id="GO:0055085">
    <property type="term" value="P:transmembrane transport"/>
    <property type="evidence" value="ECO:0007669"/>
    <property type="project" value="InterPro"/>
</dbReference>
<dbReference type="PANTHER" id="PTHR33529:SF2">
    <property type="entry name" value="LIPOPOLYSACCHARIDE EXPORT SYSTEM PERMEASE PROTEIN LPTG"/>
    <property type="match status" value="1"/>
</dbReference>
<dbReference type="GeneID" id="53316218"/>
<dbReference type="AlphaFoldDB" id="A0A143DFM5"/>
<keyword evidence="4 6" id="KW-1133">Transmembrane helix</keyword>
<dbReference type="GO" id="GO:0043190">
    <property type="term" value="C:ATP-binding cassette (ABC) transporter complex"/>
    <property type="evidence" value="ECO:0007669"/>
    <property type="project" value="InterPro"/>
</dbReference>
<accession>A0A143DFM5</accession>
<name>A0A143DFM5_9PROT</name>
<feature type="transmembrane region" description="Helical" evidence="6">
    <location>
        <begin position="285"/>
        <end position="304"/>
    </location>
</feature>
<dbReference type="InterPro" id="IPR030923">
    <property type="entry name" value="LptG"/>
</dbReference>
<proteinExistence type="predicted"/>
<gene>
    <name evidence="7" type="ORF">AY555_03525</name>
</gene>
<dbReference type="PANTHER" id="PTHR33529">
    <property type="entry name" value="SLR0882 PROTEIN-RELATED"/>
    <property type="match status" value="1"/>
</dbReference>
<feature type="transmembrane region" description="Helical" evidence="6">
    <location>
        <begin position="12"/>
        <end position="34"/>
    </location>
</feature>
<evidence type="ECO:0000256" key="1">
    <source>
        <dbReference type="ARBA" id="ARBA00004651"/>
    </source>
</evidence>
<dbReference type="NCBIfam" id="TIGR04408">
    <property type="entry name" value="LptG_lptG"/>
    <property type="match status" value="1"/>
</dbReference>
<reference evidence="7 8" key="1">
    <citation type="submission" date="2016-02" db="EMBL/GenBank/DDBJ databases">
        <title>Complete Genome of H5569, the type strain of the newly described species Haematospirillium jordaniae.</title>
        <authorList>
            <person name="Nicholson A.C."/>
            <person name="Humrighouse B.W."/>
            <person name="Loparov V."/>
            <person name="McQuiston J.R."/>
        </authorList>
    </citation>
    <scope>NUCLEOTIDE SEQUENCE [LARGE SCALE GENOMIC DNA]</scope>
    <source>
        <strain evidence="7 8">H5569</strain>
    </source>
</reference>
<dbReference type="Pfam" id="PF03739">
    <property type="entry name" value="LptF_LptG"/>
    <property type="match status" value="1"/>
</dbReference>
<evidence type="ECO:0000256" key="3">
    <source>
        <dbReference type="ARBA" id="ARBA00022692"/>
    </source>
</evidence>
<dbReference type="STRING" id="1549855.AY555_03525"/>
<sequence>MLRLHTTLSLYIGRHFAMALLGTLAVILALVLMLDFVELLRRAAGRDAGADVLFGLSLMKLPTMAHQVLPFAVLVGGMIAMWRLSRSHELIIIRASGVSVWQFLAPMVLCAAVVGVFDVTAVNPLSSALYRSYEKRLDEVWMPARAGAFNLSESGMWLREPVTDGGQTVVHAGHVRQDGDVLHMRDLMFIMLDSNGVLYRRIDAGQGAMKDRAFILRDAWIMEPNHPGVRMDEVRLPTGMTLARVQENFASPETLSFWDLPGFIRFFETSGFSAQRHWMHLHGLLASPVLLCAMVIVAAVFSLDPDLRSGRGLSRILGAVGVGFVLYFFTRLSLALGLSSAVPLWLSAWTPTLVTLLLGTATLLHQEDG</sequence>
<dbReference type="OrthoDB" id="9798468at2"/>
<dbReference type="KEGG" id="hjo:AY555_03525"/>
<evidence type="ECO:0000313" key="7">
    <source>
        <dbReference type="EMBL" id="AMW35517.1"/>
    </source>
</evidence>
<comment type="subcellular location">
    <subcellularLocation>
        <location evidence="1">Cell membrane</location>
        <topology evidence="1">Multi-pass membrane protein</topology>
    </subcellularLocation>
</comment>
<dbReference type="Proteomes" id="UP000076066">
    <property type="component" value="Chromosome"/>
</dbReference>
<feature type="transmembrane region" description="Helical" evidence="6">
    <location>
        <begin position="316"/>
        <end position="338"/>
    </location>
</feature>
<evidence type="ECO:0000256" key="6">
    <source>
        <dbReference type="SAM" id="Phobius"/>
    </source>
</evidence>
<evidence type="ECO:0000313" key="8">
    <source>
        <dbReference type="Proteomes" id="UP000076066"/>
    </source>
</evidence>
<dbReference type="GO" id="GO:0015920">
    <property type="term" value="P:lipopolysaccharide transport"/>
    <property type="evidence" value="ECO:0007669"/>
    <property type="project" value="TreeGrafter"/>
</dbReference>
<feature type="transmembrane region" description="Helical" evidence="6">
    <location>
        <begin position="64"/>
        <end position="84"/>
    </location>
</feature>
<keyword evidence="3 6" id="KW-0812">Transmembrane</keyword>
<evidence type="ECO:0000256" key="5">
    <source>
        <dbReference type="ARBA" id="ARBA00023136"/>
    </source>
</evidence>
<feature type="transmembrane region" description="Helical" evidence="6">
    <location>
        <begin position="344"/>
        <end position="364"/>
    </location>
</feature>
<keyword evidence="8" id="KW-1185">Reference proteome</keyword>
<evidence type="ECO:0000256" key="2">
    <source>
        <dbReference type="ARBA" id="ARBA00022475"/>
    </source>
</evidence>
<keyword evidence="2" id="KW-1003">Cell membrane</keyword>
<evidence type="ECO:0000256" key="4">
    <source>
        <dbReference type="ARBA" id="ARBA00022989"/>
    </source>
</evidence>
<dbReference type="InterPro" id="IPR005495">
    <property type="entry name" value="LptG/LptF_permease"/>
</dbReference>
<dbReference type="RefSeq" id="WP_066136468.1">
    <property type="nucleotide sequence ID" value="NZ_CP014525.1"/>
</dbReference>
<protein>
    <submittedName>
        <fullName evidence="7">LPS export ABC transporter permease LptG</fullName>
    </submittedName>
</protein>
<organism evidence="7 8">
    <name type="scientific">Haematospirillum jordaniae</name>
    <dbReference type="NCBI Taxonomy" id="1549855"/>
    <lineage>
        <taxon>Bacteria</taxon>
        <taxon>Pseudomonadati</taxon>
        <taxon>Pseudomonadota</taxon>
        <taxon>Alphaproteobacteria</taxon>
        <taxon>Rhodospirillales</taxon>
        <taxon>Novispirillaceae</taxon>
        <taxon>Haematospirillum</taxon>
    </lineage>
</organism>
<keyword evidence="5 6" id="KW-0472">Membrane</keyword>
<feature type="transmembrane region" description="Helical" evidence="6">
    <location>
        <begin position="91"/>
        <end position="117"/>
    </location>
</feature>
<dbReference type="EMBL" id="CP014525">
    <property type="protein sequence ID" value="AMW35517.1"/>
    <property type="molecule type" value="Genomic_DNA"/>
</dbReference>